<sequence>MWNEGVLKKFGDAFSREAVYEGLPNCFYATSQPQKDVIN</sequence>
<accession>C0D6E5</accession>
<name>C0D6E5_9FIRM</name>
<organism evidence="1 2">
    <name type="scientific">[Clostridium] asparagiforme DSM 15981</name>
    <dbReference type="NCBI Taxonomy" id="518636"/>
    <lineage>
        <taxon>Bacteria</taxon>
        <taxon>Bacillati</taxon>
        <taxon>Bacillota</taxon>
        <taxon>Clostridia</taxon>
        <taxon>Lachnospirales</taxon>
        <taxon>Lachnospiraceae</taxon>
        <taxon>Enterocloster</taxon>
    </lineage>
</organism>
<dbReference type="HOGENOM" id="CLU_3307097_0_0_9"/>
<protein>
    <submittedName>
        <fullName evidence="1">Uncharacterized protein</fullName>
    </submittedName>
</protein>
<dbReference type="EMBL" id="ACCJ01000400">
    <property type="protein sequence ID" value="EEG53099.1"/>
    <property type="molecule type" value="Genomic_DNA"/>
</dbReference>
<dbReference type="Proteomes" id="UP000004756">
    <property type="component" value="Unassembled WGS sequence"/>
</dbReference>
<comment type="caution">
    <text evidence="1">The sequence shown here is derived from an EMBL/GenBank/DDBJ whole genome shotgun (WGS) entry which is preliminary data.</text>
</comment>
<dbReference type="AlphaFoldDB" id="C0D6E5"/>
<evidence type="ECO:0000313" key="2">
    <source>
        <dbReference type="Proteomes" id="UP000004756"/>
    </source>
</evidence>
<gene>
    <name evidence="1" type="ORF">CLOSTASPAR_04842</name>
</gene>
<evidence type="ECO:0000313" key="1">
    <source>
        <dbReference type="EMBL" id="EEG53099.1"/>
    </source>
</evidence>
<proteinExistence type="predicted"/>
<keyword evidence="2" id="KW-1185">Reference proteome</keyword>
<reference evidence="1 2" key="1">
    <citation type="submission" date="2009-02" db="EMBL/GenBank/DDBJ databases">
        <title>Draft genome sequence of Clostridium asparagiforme (DSM 15981).</title>
        <authorList>
            <person name="Sudarsanam P."/>
            <person name="Ley R."/>
            <person name="Guruge J."/>
            <person name="Turnbaugh P.J."/>
            <person name="Mahowald M."/>
            <person name="Liep D."/>
            <person name="Gordon J."/>
        </authorList>
    </citation>
    <scope>NUCLEOTIDE SEQUENCE [LARGE SCALE GENOMIC DNA]</scope>
    <source>
        <strain evidence="1 2">DSM 15981</strain>
    </source>
</reference>